<comment type="caution">
    <text evidence="9">The sequence shown here is derived from an EMBL/GenBank/DDBJ whole genome shotgun (WGS) entry which is preliminary data.</text>
</comment>
<accession>A0A5J5JZ98</accession>
<dbReference type="EMBL" id="VYTZ01000010">
    <property type="protein sequence ID" value="KAA9375775.1"/>
    <property type="molecule type" value="Genomic_DNA"/>
</dbReference>
<evidence type="ECO:0000256" key="5">
    <source>
        <dbReference type="ARBA" id="ARBA00023136"/>
    </source>
</evidence>
<feature type="transmembrane region" description="Helical" evidence="7">
    <location>
        <begin position="505"/>
        <end position="524"/>
    </location>
</feature>
<keyword evidence="9" id="KW-0378">Hydrolase</keyword>
<evidence type="ECO:0000256" key="1">
    <source>
        <dbReference type="ARBA" id="ARBA00004651"/>
    </source>
</evidence>
<dbReference type="InterPro" id="IPR001279">
    <property type="entry name" value="Metallo-B-lactamas"/>
</dbReference>
<dbReference type="GO" id="GO:0005886">
    <property type="term" value="C:plasma membrane"/>
    <property type="evidence" value="ECO:0007669"/>
    <property type="project" value="UniProtKB-SubCell"/>
</dbReference>
<dbReference type="SMART" id="SM00849">
    <property type="entry name" value="Lactamase_B"/>
    <property type="match status" value="1"/>
</dbReference>
<dbReference type="Pfam" id="PF00753">
    <property type="entry name" value="Lactamase_B"/>
    <property type="match status" value="1"/>
</dbReference>
<feature type="transmembrane region" description="Helical" evidence="7">
    <location>
        <begin position="562"/>
        <end position="582"/>
    </location>
</feature>
<dbReference type="GO" id="GO:0016787">
    <property type="term" value="F:hydrolase activity"/>
    <property type="evidence" value="ECO:0007669"/>
    <property type="project" value="UniProtKB-KW"/>
</dbReference>
<dbReference type="PANTHER" id="PTHR30619">
    <property type="entry name" value="DNA INTERNALIZATION/COMPETENCE PROTEIN COMEC/REC2"/>
    <property type="match status" value="1"/>
</dbReference>
<keyword evidence="2" id="KW-1003">Cell membrane</keyword>
<evidence type="ECO:0000259" key="8">
    <source>
        <dbReference type="SMART" id="SM00849"/>
    </source>
</evidence>
<dbReference type="NCBIfam" id="TIGR00360">
    <property type="entry name" value="ComEC_N-term"/>
    <property type="match status" value="1"/>
</dbReference>
<evidence type="ECO:0000313" key="9">
    <source>
        <dbReference type="EMBL" id="KAA9375775.1"/>
    </source>
</evidence>
<dbReference type="Pfam" id="PF03772">
    <property type="entry name" value="Competence"/>
    <property type="match status" value="1"/>
</dbReference>
<feature type="transmembrane region" description="Helical" evidence="7">
    <location>
        <begin position="367"/>
        <end position="383"/>
    </location>
</feature>
<evidence type="ECO:0000256" key="3">
    <source>
        <dbReference type="ARBA" id="ARBA00022692"/>
    </source>
</evidence>
<keyword evidence="3 7" id="KW-0812">Transmembrane</keyword>
<evidence type="ECO:0000256" key="2">
    <source>
        <dbReference type="ARBA" id="ARBA00022475"/>
    </source>
</evidence>
<evidence type="ECO:0000256" key="4">
    <source>
        <dbReference type="ARBA" id="ARBA00022989"/>
    </source>
</evidence>
<dbReference type="PANTHER" id="PTHR30619:SF1">
    <property type="entry name" value="RECOMBINATION PROTEIN 2"/>
    <property type="match status" value="1"/>
</dbReference>
<feature type="transmembrane region" description="Helical" evidence="7">
    <location>
        <begin position="536"/>
        <end position="555"/>
    </location>
</feature>
<feature type="transmembrane region" description="Helical" evidence="7">
    <location>
        <begin position="442"/>
        <end position="461"/>
    </location>
</feature>
<dbReference type="CDD" id="cd07731">
    <property type="entry name" value="ComA-like_MBL-fold"/>
    <property type="match status" value="1"/>
</dbReference>
<dbReference type="InterPro" id="IPR052159">
    <property type="entry name" value="Competence_DNA_uptake"/>
</dbReference>
<reference evidence="9 10" key="1">
    <citation type="submission" date="2019-09" db="EMBL/GenBank/DDBJ databases">
        <title>Screening of Novel Bioactive Compounds from Soil-Associated.</title>
        <authorList>
            <person name="Gong X."/>
        </authorList>
    </citation>
    <scope>NUCLEOTIDE SEQUENCE [LARGE SCALE GENOMIC DNA]</scope>
    <source>
        <strain evidence="9 10">Gxj-6</strain>
    </source>
</reference>
<feature type="domain" description="Metallo-beta-lactamase" evidence="8">
    <location>
        <begin position="599"/>
        <end position="846"/>
    </location>
</feature>
<feature type="transmembrane region" description="Helical" evidence="7">
    <location>
        <begin position="80"/>
        <end position="108"/>
    </location>
</feature>
<evidence type="ECO:0000256" key="6">
    <source>
        <dbReference type="SAM" id="MobiDB-lite"/>
    </source>
</evidence>
<feature type="compositionally biased region" description="Gly residues" evidence="6">
    <location>
        <begin position="763"/>
        <end position="778"/>
    </location>
</feature>
<keyword evidence="5 7" id="KW-0472">Membrane</keyword>
<dbReference type="InterPro" id="IPR004477">
    <property type="entry name" value="ComEC_N"/>
</dbReference>
<dbReference type="Proteomes" id="UP000327011">
    <property type="component" value="Unassembled WGS sequence"/>
</dbReference>
<protein>
    <submittedName>
        <fullName evidence="9">MBL fold metallo-hydrolase</fullName>
    </submittedName>
</protein>
<feature type="transmembrane region" description="Helical" evidence="7">
    <location>
        <begin position="413"/>
        <end position="430"/>
    </location>
</feature>
<evidence type="ECO:0000256" key="7">
    <source>
        <dbReference type="SAM" id="Phobius"/>
    </source>
</evidence>
<dbReference type="InterPro" id="IPR035681">
    <property type="entry name" value="ComA-like_MBL"/>
</dbReference>
<comment type="subcellular location">
    <subcellularLocation>
        <location evidence="1">Cell membrane</location>
        <topology evidence="1">Multi-pass membrane protein</topology>
    </subcellularLocation>
</comment>
<proteinExistence type="predicted"/>
<feature type="transmembrane region" description="Helical" evidence="7">
    <location>
        <begin position="343"/>
        <end position="361"/>
    </location>
</feature>
<evidence type="ECO:0000313" key="10">
    <source>
        <dbReference type="Proteomes" id="UP000327011"/>
    </source>
</evidence>
<dbReference type="SUPFAM" id="SSF56281">
    <property type="entry name" value="Metallo-hydrolase/oxidoreductase"/>
    <property type="match status" value="2"/>
</dbReference>
<dbReference type="AlphaFoldDB" id="A0A5J5JZ98"/>
<dbReference type="Gene3D" id="3.60.15.10">
    <property type="entry name" value="Ribonuclease Z/Hydroxyacylglutathione hydrolase-like"/>
    <property type="match status" value="2"/>
</dbReference>
<dbReference type="InterPro" id="IPR036866">
    <property type="entry name" value="RibonucZ/Hydroxyglut_hydro"/>
</dbReference>
<keyword evidence="10" id="KW-1185">Reference proteome</keyword>
<feature type="transmembrane region" description="Helical" evidence="7">
    <location>
        <begin position="481"/>
        <end position="498"/>
    </location>
</feature>
<name>A0A5J5JZ98_9ACTN</name>
<feature type="region of interest" description="Disordered" evidence="6">
    <location>
        <begin position="761"/>
        <end position="784"/>
    </location>
</feature>
<organism evidence="9 10">
    <name type="scientific">Microbispora cellulosiformans</name>
    <dbReference type="NCBI Taxonomy" id="2614688"/>
    <lineage>
        <taxon>Bacteria</taxon>
        <taxon>Bacillati</taxon>
        <taxon>Actinomycetota</taxon>
        <taxon>Actinomycetes</taxon>
        <taxon>Streptosporangiales</taxon>
        <taxon>Streptosporangiaceae</taxon>
        <taxon>Microbispora</taxon>
    </lineage>
</organism>
<keyword evidence="4 7" id="KW-1133">Transmembrane helix</keyword>
<feature type="region of interest" description="Disordered" evidence="6">
    <location>
        <begin position="1"/>
        <end position="61"/>
    </location>
</feature>
<sequence length="893" mass="90398">MPAEPPRRLTAARPAVADRAPSAGRPRASSPGDDADGSGLPRAGAGGRAGRSSPAGPGPVGAGPVGAGPAALVAPALASWLAALVLLTCPVVAGATVALTAAVAAVALRTAASRRRGRGGGPGTAARAGLAVLASVAATATVVAFRVHEVTTGPVPDLARRQAAVSVEAEITDDPRIRPHPGGVTRRDMAVVRARALLVSATRERYAVDVPVVLLGPAAGWRSLLPSQRVRVRGRLGPARPGEPVAAVLLVRGPPEPIGGPSAVQRAAEVLRAGLREASDVLPDDQRGLLPGLVVGDVSRMDEEVRLDMKTAGLSHLTAVSGTNLAIVAGAVLTLSRFAGLPLAVRAVVAVIAMIAFSIVARPSPSVLRALVMGMVAAVALGTGRTRDGVAALSATVLGLLVFDPGLAREWGFALSVFATGGILVLAPRWRDRLQRRMPRLLAEALAVTVAAQAAVTPLLVLMSGRLDLAAIPANLLAEPAVAPATVLGFAAAVTAPISMDVARLLVRPAGWAVGWIIAVAERASDLPFAAAEWPGGALGLAALAAMALLGWAVLRGRARRRFAAALAAGALLTALVAVPVVSPWPPPGWLLVACDVGQGDALVLAAGPGRAVVVDAGPAPGPANRCLRALGVRQVPLVVLTHPHLDHVGGLPGVLRGRSVGAVVVSPGRVPEGEAGRVSRQLQAARIPEWRAVRGMRWRFGPTEITVLAPEPGTAPQGTGEGSIANNASVVLLVRWSGPPPTARAHVAEGSSVVEEASVTRGAGGAQTGGAPEGEGVSGTPEDQGTALGTALLAGDLETEAQEALLRDGVPRVDVLKVPHHGSSRQVPAFLAATGARAALVSVGAVNDYGHPAQVTLRRLRGLGMRPYRTDLSGDIAVVAAHGHLAIVVRGR</sequence>
<gene>
    <name evidence="9" type="ORF">F5972_26680</name>
</gene>